<proteinExistence type="predicted"/>
<dbReference type="Pfam" id="PF13641">
    <property type="entry name" value="Glyco_tranf_2_3"/>
    <property type="match status" value="1"/>
</dbReference>
<dbReference type="GO" id="GO:0016020">
    <property type="term" value="C:membrane"/>
    <property type="evidence" value="ECO:0007669"/>
    <property type="project" value="UniProtKB-SubCell"/>
</dbReference>
<dbReference type="InterPro" id="IPR052427">
    <property type="entry name" value="Glycosyltrans_GT2/GT47"/>
</dbReference>
<evidence type="ECO:0000313" key="10">
    <source>
        <dbReference type="Proteomes" id="UP001194746"/>
    </source>
</evidence>
<dbReference type="InterPro" id="IPR029044">
    <property type="entry name" value="Nucleotide-diphossugar_trans"/>
</dbReference>
<evidence type="ECO:0000256" key="5">
    <source>
        <dbReference type="ARBA" id="ARBA00022989"/>
    </source>
</evidence>
<evidence type="ECO:0000256" key="1">
    <source>
        <dbReference type="ARBA" id="ARBA00004370"/>
    </source>
</evidence>
<dbReference type="AlphaFoldDB" id="A0AAD4CWN6"/>
<evidence type="ECO:0000256" key="7">
    <source>
        <dbReference type="ARBA" id="ARBA00023180"/>
    </source>
</evidence>
<organism evidence="9 10">
    <name type="scientific">Aspergillus nanangensis</name>
    <dbReference type="NCBI Taxonomy" id="2582783"/>
    <lineage>
        <taxon>Eukaryota</taxon>
        <taxon>Fungi</taxon>
        <taxon>Dikarya</taxon>
        <taxon>Ascomycota</taxon>
        <taxon>Pezizomycotina</taxon>
        <taxon>Eurotiomycetes</taxon>
        <taxon>Eurotiomycetidae</taxon>
        <taxon>Eurotiales</taxon>
        <taxon>Aspergillaceae</taxon>
        <taxon>Aspergillus</taxon>
        <taxon>Aspergillus subgen. Circumdati</taxon>
    </lineage>
</organism>
<evidence type="ECO:0000256" key="3">
    <source>
        <dbReference type="ARBA" id="ARBA00022679"/>
    </source>
</evidence>
<dbReference type="Gene3D" id="3.90.550.10">
    <property type="entry name" value="Spore Coat Polysaccharide Biosynthesis Protein SpsA, Chain A"/>
    <property type="match status" value="1"/>
</dbReference>
<keyword evidence="3" id="KW-0808">Transferase</keyword>
<protein>
    <recommendedName>
        <fullName evidence="11">Glycosyltransferase family 2 protein</fullName>
    </recommendedName>
</protein>
<dbReference type="Proteomes" id="UP001194746">
    <property type="component" value="Unassembled WGS sequence"/>
</dbReference>
<comment type="subcellular location">
    <subcellularLocation>
        <location evidence="1">Membrane</location>
    </subcellularLocation>
</comment>
<evidence type="ECO:0000256" key="2">
    <source>
        <dbReference type="ARBA" id="ARBA00022676"/>
    </source>
</evidence>
<name>A0AAD4CWN6_ASPNN</name>
<dbReference type="GO" id="GO:0016757">
    <property type="term" value="F:glycosyltransferase activity"/>
    <property type="evidence" value="ECO:0007669"/>
    <property type="project" value="UniProtKB-KW"/>
</dbReference>
<reference evidence="9" key="1">
    <citation type="journal article" date="2019" name="Beilstein J. Org. Chem.">
        <title>Nanangenines: drimane sesquiterpenoids as the dominant metabolite cohort of a novel Australian fungus, Aspergillus nanangensis.</title>
        <authorList>
            <person name="Lacey H.J."/>
            <person name="Gilchrist C.L.M."/>
            <person name="Crombie A."/>
            <person name="Kalaitzis J.A."/>
            <person name="Vuong D."/>
            <person name="Rutledge P.J."/>
            <person name="Turner P."/>
            <person name="Pitt J.I."/>
            <person name="Lacey E."/>
            <person name="Chooi Y.H."/>
            <person name="Piggott A.M."/>
        </authorList>
    </citation>
    <scope>NUCLEOTIDE SEQUENCE</scope>
    <source>
        <strain evidence="9">MST-FP2251</strain>
    </source>
</reference>
<sequence>MKLNVLCAALLAALPAAVSAWRVETRHGDYTGPNDKFSGCIDAEFVGPIKVSDLHPSCFFIAFSELNCQGEIESYITENKETEAGPSQSFSEDNENVTGEDLGLVTVCTWFASNRRTSREADTDRISDLIGTIVRRYASRRCQPTPLPGHPTIFPESHVSVIVATIDVSHELIATFQTMIANHPKEILIVTTAAQMAHGIQYASGEIIVLADDDVFWPSACLRYLLAVFEQYPTVGGVSSLQKAHGLESCQSGIVTMWEAFMARRLDERNVRISSSTYLDGCVNILSGRTTAYRSVILKEETFLHAFTNEYWLFGRYYQVPGDDQFITRWLLNHDWNSHIQTAPQALISTASLKNYRHIYQILRWTRNTKRSNIKRLFTSRRMWKFPYLSYTTILSVFHPILDIWKLSAIVRILSADSATTQLGPMSCPTKYLALLGIWFPRFIEHLLYGLQHPWWLRHIWAQMLKDLLQAIVLTPYAVATLHNGSWGSRDIEVFA</sequence>
<keyword evidence="4" id="KW-0812">Transmembrane</keyword>
<evidence type="ECO:0000256" key="4">
    <source>
        <dbReference type="ARBA" id="ARBA00022692"/>
    </source>
</evidence>
<feature type="chain" id="PRO_5042097818" description="Glycosyltransferase family 2 protein" evidence="8">
    <location>
        <begin position="21"/>
        <end position="496"/>
    </location>
</feature>
<evidence type="ECO:0000256" key="6">
    <source>
        <dbReference type="ARBA" id="ARBA00023136"/>
    </source>
</evidence>
<keyword evidence="10" id="KW-1185">Reference proteome</keyword>
<evidence type="ECO:0000256" key="8">
    <source>
        <dbReference type="SAM" id="SignalP"/>
    </source>
</evidence>
<keyword evidence="8" id="KW-0732">Signal</keyword>
<dbReference type="PANTHER" id="PTHR47844:SF1">
    <property type="entry name" value="EXOSTOSIN-LIKE 2"/>
    <property type="match status" value="1"/>
</dbReference>
<keyword evidence="2" id="KW-0328">Glycosyltransferase</keyword>
<keyword evidence="7" id="KW-0325">Glycoprotein</keyword>
<comment type="caution">
    <text evidence="9">The sequence shown here is derived from an EMBL/GenBank/DDBJ whole genome shotgun (WGS) entry which is preliminary data.</text>
</comment>
<keyword evidence="5" id="KW-1133">Transmembrane helix</keyword>
<keyword evidence="6" id="KW-0472">Membrane</keyword>
<evidence type="ECO:0000313" key="9">
    <source>
        <dbReference type="EMBL" id="KAF9893843.1"/>
    </source>
</evidence>
<accession>A0AAD4CWN6</accession>
<dbReference type="EMBL" id="VCAU01000006">
    <property type="protein sequence ID" value="KAF9893843.1"/>
    <property type="molecule type" value="Genomic_DNA"/>
</dbReference>
<gene>
    <name evidence="9" type="ORF">FE257_010013</name>
</gene>
<dbReference type="SUPFAM" id="SSF53448">
    <property type="entry name" value="Nucleotide-diphospho-sugar transferases"/>
    <property type="match status" value="1"/>
</dbReference>
<feature type="signal peptide" evidence="8">
    <location>
        <begin position="1"/>
        <end position="20"/>
    </location>
</feature>
<evidence type="ECO:0008006" key="11">
    <source>
        <dbReference type="Google" id="ProtNLM"/>
    </source>
</evidence>
<reference evidence="9" key="2">
    <citation type="submission" date="2020-02" db="EMBL/GenBank/DDBJ databases">
        <authorList>
            <person name="Gilchrist C.L.M."/>
            <person name="Chooi Y.-H."/>
        </authorList>
    </citation>
    <scope>NUCLEOTIDE SEQUENCE</scope>
    <source>
        <strain evidence="9">MST-FP2251</strain>
    </source>
</reference>
<dbReference type="PANTHER" id="PTHR47844">
    <property type="entry name" value="SYNTHASE CPS1, PUTATIVE (AFU_ORTHOLOGUE AFUA_7G02500)-RELATED"/>
    <property type="match status" value="1"/>
</dbReference>